<gene>
    <name evidence="1" type="ORF">AJ78_08212</name>
</gene>
<evidence type="ECO:0000313" key="2">
    <source>
        <dbReference type="Proteomes" id="UP000182235"/>
    </source>
</evidence>
<comment type="caution">
    <text evidence="1">The sequence shown here is derived from an EMBL/GenBank/DDBJ whole genome shotgun (WGS) entry which is preliminary data.</text>
</comment>
<keyword evidence="2" id="KW-1185">Reference proteome</keyword>
<sequence>MTVFDEIAETNRDNECKAWWRKVLNLKVEIATFCRQSSEKWSGQEIIGLAIYLLKGFFQLQPSHSIPKPGHTAFRDEEATNEAQFMKYLSPTTTIPLPRALNWGFTWESPHQLGPLIIMDYVNGTRLSTILKQPTQKR</sequence>
<dbReference type="STRING" id="1447872.A0A1J9P4V9"/>
<protein>
    <recommendedName>
        <fullName evidence="3">Aminoglycoside phosphotransferase domain-containing protein</fullName>
    </recommendedName>
</protein>
<evidence type="ECO:0008006" key="3">
    <source>
        <dbReference type="Google" id="ProtNLM"/>
    </source>
</evidence>
<dbReference type="VEuPathDB" id="FungiDB:AJ78_08212"/>
<dbReference type="OrthoDB" id="4177811at2759"/>
<evidence type="ECO:0000313" key="1">
    <source>
        <dbReference type="EMBL" id="OJD10898.1"/>
    </source>
</evidence>
<dbReference type="Proteomes" id="UP000182235">
    <property type="component" value="Unassembled WGS sequence"/>
</dbReference>
<dbReference type="AlphaFoldDB" id="A0A1J9P4V9"/>
<accession>A0A1J9P4V9</accession>
<proteinExistence type="predicted"/>
<name>A0A1J9P4V9_9EURO</name>
<reference evidence="1 2" key="1">
    <citation type="submission" date="2015-07" db="EMBL/GenBank/DDBJ databases">
        <title>Emmonsia species relationships and genome sequence.</title>
        <authorList>
            <consortium name="The Broad Institute Genomics Platform"/>
            <person name="Cuomo C.A."/>
            <person name="Munoz J.F."/>
            <person name="Imamovic A."/>
            <person name="Priest M.E."/>
            <person name="Young S."/>
            <person name="Clay O.K."/>
            <person name="McEwen J.G."/>
        </authorList>
    </citation>
    <scope>NUCLEOTIDE SEQUENCE [LARGE SCALE GENOMIC DNA]</scope>
    <source>
        <strain evidence="1 2">UAMH 9510</strain>
    </source>
</reference>
<organism evidence="1 2">
    <name type="scientific">Emergomyces pasteurianus Ep9510</name>
    <dbReference type="NCBI Taxonomy" id="1447872"/>
    <lineage>
        <taxon>Eukaryota</taxon>
        <taxon>Fungi</taxon>
        <taxon>Dikarya</taxon>
        <taxon>Ascomycota</taxon>
        <taxon>Pezizomycotina</taxon>
        <taxon>Eurotiomycetes</taxon>
        <taxon>Eurotiomycetidae</taxon>
        <taxon>Onygenales</taxon>
        <taxon>Ajellomycetaceae</taxon>
        <taxon>Emergomyces</taxon>
    </lineage>
</organism>
<dbReference type="EMBL" id="LGRN01000665">
    <property type="protein sequence ID" value="OJD10898.1"/>
    <property type="molecule type" value="Genomic_DNA"/>
</dbReference>